<feature type="transmembrane region" description="Helical" evidence="9">
    <location>
        <begin position="658"/>
        <end position="684"/>
    </location>
</feature>
<feature type="transmembrane region" description="Helical" evidence="9">
    <location>
        <begin position="731"/>
        <end position="757"/>
    </location>
</feature>
<dbReference type="PANTHER" id="PTHR24186:SF50">
    <property type="entry name" value="ANKYRIN REPEAT-CONTAINING PROTEIN ITN1-LIKE ISOFORM X1"/>
    <property type="match status" value="1"/>
</dbReference>
<accession>A0A8T0PMY5</accession>
<keyword evidence="3" id="KW-0677">Repeat</keyword>
<evidence type="ECO:0000256" key="3">
    <source>
        <dbReference type="ARBA" id="ARBA00022737"/>
    </source>
</evidence>
<dbReference type="PANTHER" id="PTHR24186">
    <property type="entry name" value="PROTEIN PHOSPHATASE 1 REGULATORY SUBUNIT"/>
    <property type="match status" value="1"/>
</dbReference>
<feature type="transmembrane region" description="Helical" evidence="9">
    <location>
        <begin position="690"/>
        <end position="710"/>
    </location>
</feature>
<comment type="subcellular location">
    <subcellularLocation>
        <location evidence="1">Membrane</location>
        <topology evidence="1">Multi-pass membrane protein</topology>
    </subcellularLocation>
</comment>
<organism evidence="11 12">
    <name type="scientific">Panicum virgatum</name>
    <name type="common">Blackwell switchgrass</name>
    <dbReference type="NCBI Taxonomy" id="38727"/>
    <lineage>
        <taxon>Eukaryota</taxon>
        <taxon>Viridiplantae</taxon>
        <taxon>Streptophyta</taxon>
        <taxon>Embryophyta</taxon>
        <taxon>Tracheophyta</taxon>
        <taxon>Spermatophyta</taxon>
        <taxon>Magnoliopsida</taxon>
        <taxon>Liliopsida</taxon>
        <taxon>Poales</taxon>
        <taxon>Poaceae</taxon>
        <taxon>PACMAD clade</taxon>
        <taxon>Panicoideae</taxon>
        <taxon>Panicodae</taxon>
        <taxon>Paniceae</taxon>
        <taxon>Panicinae</taxon>
        <taxon>Panicum</taxon>
        <taxon>Panicum sect. Hiantes</taxon>
    </lineage>
</organism>
<dbReference type="AlphaFoldDB" id="A0A8T0PMY5"/>
<evidence type="ECO:0000256" key="5">
    <source>
        <dbReference type="ARBA" id="ARBA00023043"/>
    </source>
</evidence>
<feature type="domain" description="PGG" evidence="10">
    <location>
        <begin position="558"/>
        <end position="683"/>
    </location>
</feature>
<evidence type="ECO:0000256" key="2">
    <source>
        <dbReference type="ARBA" id="ARBA00022692"/>
    </source>
</evidence>
<dbReference type="SUPFAM" id="SSF48403">
    <property type="entry name" value="Ankyrin repeat"/>
    <property type="match status" value="1"/>
</dbReference>
<feature type="transmembrane region" description="Helical" evidence="9">
    <location>
        <begin position="355"/>
        <end position="380"/>
    </location>
</feature>
<sequence length="767" mass="82260">MAVAGGNHHPPLLDPQLLMAARRGDSKLLKELLLLPRLKAEDDREEEDAQEGTTTSPTTSAAAGMSSMAASRQDVVVIVQVDPRRPHDDHAAAAAPSAALREDGVTMEGDTLLHVVAACGDSPEFLHCADMIVRQDDEDEGRKKMGVLQARNRNGDTPLHCAAAAGNADMIQRLVDLAAATKGEAAKELVEMQNQCGETALHQAIRATTSRWNKLACIDRLMAMDPELACIPREEGASPLYLAVSLGELEIATHLLHTSKGRLSYSGPHGRNVLHAAVSCGKALQTVLEWLKKDVKTTAEIQEVVEQGEGRSSTNGGGVTAAADNNHLLSKLTRQRDKQQKGSTPLHLAASLDGWPMAGFLFGVFPQVWAASSSATALLLDANKSMAYQVDDEGSYPVHVAAWCGSLDAVKALLQTCPDCATLRDGSERTFLHVAVSTERHSVVKHVCEMPELSPILNAQDKNGDTALHAAVRAGDVALFNCLFRNRLVRLDLANKDGMTPLDLSYSMIPSSPFHYPFNPRNTIALSLASAGAPHGGGRPELFYERHMTKGDADEVSEKLTHATQATSIVAVLLATVTFASVFTLPGGYRPDSGDDSKQHADVAAAAAGGTPVLDRSYAFNVFILADTLAFIGSTMATCALVYAGVPAMDISIRHRYFHIATMFLQFAARSFVAVFALALYLVLAPLDHTTAVVVCVLVSVASLYGNMELWRTACLANTVCTRIGMMRRPAVWIIYARAVLLCVLVHFGSYVLIFGLPAIPLVVNKV</sequence>
<evidence type="ECO:0000256" key="9">
    <source>
        <dbReference type="SAM" id="Phobius"/>
    </source>
</evidence>
<keyword evidence="6 9" id="KW-0472">Membrane</keyword>
<keyword evidence="4 9" id="KW-1133">Transmembrane helix</keyword>
<protein>
    <recommendedName>
        <fullName evidence="10">PGG domain-containing protein</fullName>
    </recommendedName>
</protein>
<evidence type="ECO:0000313" key="12">
    <source>
        <dbReference type="Proteomes" id="UP000823388"/>
    </source>
</evidence>
<feature type="transmembrane region" description="Helical" evidence="9">
    <location>
        <begin position="569"/>
        <end position="589"/>
    </location>
</feature>
<keyword evidence="5 7" id="KW-0040">ANK repeat</keyword>
<dbReference type="Pfam" id="PF12796">
    <property type="entry name" value="Ank_2"/>
    <property type="match status" value="2"/>
</dbReference>
<dbReference type="InterPro" id="IPR026961">
    <property type="entry name" value="PGG_dom"/>
</dbReference>
<feature type="transmembrane region" description="Helical" evidence="9">
    <location>
        <begin position="622"/>
        <end position="646"/>
    </location>
</feature>
<evidence type="ECO:0000256" key="8">
    <source>
        <dbReference type="SAM" id="MobiDB-lite"/>
    </source>
</evidence>
<dbReference type="InterPro" id="IPR036770">
    <property type="entry name" value="Ankyrin_rpt-contain_sf"/>
</dbReference>
<dbReference type="PROSITE" id="PS50297">
    <property type="entry name" value="ANK_REP_REGION"/>
    <property type="match status" value="1"/>
</dbReference>
<dbReference type="InterPro" id="IPR002110">
    <property type="entry name" value="Ankyrin_rpt"/>
</dbReference>
<evidence type="ECO:0000313" key="11">
    <source>
        <dbReference type="EMBL" id="KAG2563313.1"/>
    </source>
</evidence>
<feature type="compositionally biased region" description="Low complexity" evidence="8">
    <location>
        <begin position="52"/>
        <end position="68"/>
    </location>
</feature>
<dbReference type="OrthoDB" id="678826at2759"/>
<feature type="repeat" description="ANK" evidence="7">
    <location>
        <begin position="154"/>
        <end position="179"/>
    </location>
</feature>
<keyword evidence="2 9" id="KW-0812">Transmembrane</keyword>
<dbReference type="PROSITE" id="PS50088">
    <property type="entry name" value="ANK_REPEAT"/>
    <property type="match status" value="1"/>
</dbReference>
<name>A0A8T0PMY5_PANVG</name>
<dbReference type="EMBL" id="CM029051">
    <property type="protein sequence ID" value="KAG2563313.1"/>
    <property type="molecule type" value="Genomic_DNA"/>
</dbReference>
<gene>
    <name evidence="11" type="ORF">PVAP13_8KG328110</name>
</gene>
<dbReference type="Pfam" id="PF13962">
    <property type="entry name" value="PGG"/>
    <property type="match status" value="1"/>
</dbReference>
<evidence type="ECO:0000256" key="7">
    <source>
        <dbReference type="PROSITE-ProRule" id="PRU00023"/>
    </source>
</evidence>
<evidence type="ECO:0000256" key="1">
    <source>
        <dbReference type="ARBA" id="ARBA00004141"/>
    </source>
</evidence>
<dbReference type="SMART" id="SM00248">
    <property type="entry name" value="ANK"/>
    <property type="match status" value="9"/>
</dbReference>
<proteinExistence type="predicted"/>
<dbReference type="Gene3D" id="1.25.40.20">
    <property type="entry name" value="Ankyrin repeat-containing domain"/>
    <property type="match status" value="2"/>
</dbReference>
<comment type="caution">
    <text evidence="11">The sequence shown here is derived from an EMBL/GenBank/DDBJ whole genome shotgun (WGS) entry which is preliminary data.</text>
</comment>
<evidence type="ECO:0000256" key="4">
    <source>
        <dbReference type="ARBA" id="ARBA00022989"/>
    </source>
</evidence>
<dbReference type="GO" id="GO:0005886">
    <property type="term" value="C:plasma membrane"/>
    <property type="evidence" value="ECO:0007669"/>
    <property type="project" value="TreeGrafter"/>
</dbReference>
<evidence type="ECO:0000256" key="6">
    <source>
        <dbReference type="ARBA" id="ARBA00023136"/>
    </source>
</evidence>
<feature type="region of interest" description="Disordered" evidence="8">
    <location>
        <begin position="40"/>
        <end position="68"/>
    </location>
</feature>
<dbReference type="Proteomes" id="UP000823388">
    <property type="component" value="Chromosome 8K"/>
</dbReference>
<keyword evidence="12" id="KW-1185">Reference proteome</keyword>
<evidence type="ECO:0000259" key="10">
    <source>
        <dbReference type="Pfam" id="PF13962"/>
    </source>
</evidence>
<reference evidence="11" key="1">
    <citation type="submission" date="2020-05" db="EMBL/GenBank/DDBJ databases">
        <title>WGS assembly of Panicum virgatum.</title>
        <authorList>
            <person name="Lovell J.T."/>
            <person name="Jenkins J."/>
            <person name="Shu S."/>
            <person name="Juenger T.E."/>
            <person name="Schmutz J."/>
        </authorList>
    </citation>
    <scope>NUCLEOTIDE SEQUENCE</scope>
    <source>
        <strain evidence="11">AP13</strain>
    </source>
</reference>